<keyword evidence="3" id="KW-1185">Reference proteome</keyword>
<feature type="non-terminal residue" evidence="2">
    <location>
        <position position="1"/>
    </location>
</feature>
<evidence type="ECO:0000313" key="2">
    <source>
        <dbReference type="EMBL" id="KGL73620.1"/>
    </source>
</evidence>
<organism evidence="2 3">
    <name type="scientific">Tinamus guttatus</name>
    <name type="common">White-throated tinamou</name>
    <dbReference type="NCBI Taxonomy" id="94827"/>
    <lineage>
        <taxon>Eukaryota</taxon>
        <taxon>Metazoa</taxon>
        <taxon>Chordata</taxon>
        <taxon>Craniata</taxon>
        <taxon>Vertebrata</taxon>
        <taxon>Euteleostomi</taxon>
        <taxon>Archelosauria</taxon>
        <taxon>Archosauria</taxon>
        <taxon>Dinosauria</taxon>
        <taxon>Saurischia</taxon>
        <taxon>Theropoda</taxon>
        <taxon>Coelurosauria</taxon>
        <taxon>Aves</taxon>
        <taxon>Palaeognathae</taxon>
        <taxon>Tinamiformes</taxon>
        <taxon>Tinamidae</taxon>
        <taxon>Tinamus</taxon>
    </lineage>
</organism>
<accession>A0A099YYI1</accession>
<feature type="compositionally biased region" description="Low complexity" evidence="1">
    <location>
        <begin position="109"/>
        <end position="119"/>
    </location>
</feature>
<sequence length="145" mass="16075">IPESEEDKEDLLNGHVREDLASPSSTTTNAESMDLGQETPENSRSNSVASQHGLDGEDGSSSSHHGAEDYQYQEAMDLMSPTQEDKHVGGRMMFENSMLSPTGFQLRRSQSTSSNSPTSIKFPLNNNLGETDNFQEDYEIHMFVK</sequence>
<dbReference type="EMBL" id="KL886196">
    <property type="protein sequence ID" value="KGL73620.1"/>
    <property type="molecule type" value="Genomic_DNA"/>
</dbReference>
<name>A0A099YYI1_TINGU</name>
<feature type="region of interest" description="Disordered" evidence="1">
    <location>
        <begin position="104"/>
        <end position="127"/>
    </location>
</feature>
<feature type="region of interest" description="Disordered" evidence="1">
    <location>
        <begin position="1"/>
        <end position="85"/>
    </location>
</feature>
<protein>
    <submittedName>
        <fullName evidence="2">Uncharacterized protein</fullName>
    </submittedName>
</protein>
<feature type="compositionally biased region" description="Basic and acidic residues" evidence="1">
    <location>
        <begin position="10"/>
        <end position="20"/>
    </location>
</feature>
<gene>
    <name evidence="2" type="ORF">N309_04228</name>
</gene>
<proteinExistence type="predicted"/>
<dbReference type="STRING" id="94827.A0A099YYI1"/>
<feature type="compositionally biased region" description="Polar residues" evidence="1">
    <location>
        <begin position="39"/>
        <end position="50"/>
    </location>
</feature>
<dbReference type="Proteomes" id="UP000053641">
    <property type="component" value="Unassembled WGS sequence"/>
</dbReference>
<evidence type="ECO:0000256" key="1">
    <source>
        <dbReference type="SAM" id="MobiDB-lite"/>
    </source>
</evidence>
<evidence type="ECO:0000313" key="3">
    <source>
        <dbReference type="Proteomes" id="UP000053641"/>
    </source>
</evidence>
<feature type="non-terminal residue" evidence="2">
    <location>
        <position position="145"/>
    </location>
</feature>
<reference evidence="2 3" key="1">
    <citation type="submission" date="2014-06" db="EMBL/GenBank/DDBJ databases">
        <title>Genome evolution of avian class.</title>
        <authorList>
            <person name="Zhang G."/>
            <person name="Li C."/>
        </authorList>
    </citation>
    <scope>NUCLEOTIDE SEQUENCE [LARGE SCALE GENOMIC DNA]</scope>
    <source>
        <strain evidence="2">BGI_N309</strain>
    </source>
</reference>
<feature type="compositionally biased region" description="Polar residues" evidence="1">
    <location>
        <begin position="22"/>
        <end position="31"/>
    </location>
</feature>
<dbReference type="AlphaFoldDB" id="A0A099YYI1"/>